<keyword evidence="2" id="KW-0472">Membrane</keyword>
<evidence type="ECO:0000313" key="3">
    <source>
        <dbReference type="EMBL" id="MFD1834463.1"/>
    </source>
</evidence>
<keyword evidence="4" id="KW-1185">Reference proteome</keyword>
<sequence>MTDSSDRPDPGPTAPGEQDLPWKATAERRDLWGPVEKPPEGTVHTPGAPRRGRLLGLGLPLLLGVLAGTATLLLGIGGIGGIALAAGVGVVAAGGSGVGLRALRPEPPLLEPAGAEVADGTRTLLEGILRDAAAGHERIAGLRASSRDAAVGPVLGRAEDLYTRIEALARTEEVQSRRPSDGGLALLEGMADRYVPELLDAVEDTSGFLATFAGTAREEALTNLRGIDEQLTVLGESLEEIEKDLVAGVTRSLDVHAEFLRTRFADHHVTPTIDL</sequence>
<protein>
    <recommendedName>
        <fullName evidence="5">5-bromo-4-chloroindolyl phosphate hydrolysis protein</fullName>
    </recommendedName>
</protein>
<dbReference type="RefSeq" id="WP_343903771.1">
    <property type="nucleotide sequence ID" value="NZ_BAAAIS010000002.1"/>
</dbReference>
<feature type="transmembrane region" description="Helical" evidence="2">
    <location>
        <begin position="82"/>
        <end position="103"/>
    </location>
</feature>
<organism evidence="3 4">
    <name type="scientific">Brachybacterium rhamnosum</name>
    <dbReference type="NCBI Taxonomy" id="173361"/>
    <lineage>
        <taxon>Bacteria</taxon>
        <taxon>Bacillati</taxon>
        <taxon>Actinomycetota</taxon>
        <taxon>Actinomycetes</taxon>
        <taxon>Micrococcales</taxon>
        <taxon>Dermabacteraceae</taxon>
        <taxon>Brachybacterium</taxon>
    </lineage>
</organism>
<comment type="caution">
    <text evidence="3">The sequence shown here is derived from an EMBL/GenBank/DDBJ whole genome shotgun (WGS) entry which is preliminary data.</text>
</comment>
<name>A0ABW4PUL4_9MICO</name>
<keyword evidence="2" id="KW-0812">Transmembrane</keyword>
<keyword evidence="2" id="KW-1133">Transmembrane helix</keyword>
<reference evidence="4" key="1">
    <citation type="journal article" date="2019" name="Int. J. Syst. Evol. Microbiol.">
        <title>The Global Catalogue of Microorganisms (GCM) 10K type strain sequencing project: providing services to taxonomists for standard genome sequencing and annotation.</title>
        <authorList>
            <consortium name="The Broad Institute Genomics Platform"/>
            <consortium name="The Broad Institute Genome Sequencing Center for Infectious Disease"/>
            <person name="Wu L."/>
            <person name="Ma J."/>
        </authorList>
    </citation>
    <scope>NUCLEOTIDE SEQUENCE [LARGE SCALE GENOMIC DNA]</scope>
    <source>
        <strain evidence="4">JCM 11650</strain>
    </source>
</reference>
<evidence type="ECO:0000256" key="1">
    <source>
        <dbReference type="SAM" id="MobiDB-lite"/>
    </source>
</evidence>
<proteinExistence type="predicted"/>
<feature type="region of interest" description="Disordered" evidence="1">
    <location>
        <begin position="1"/>
        <end position="50"/>
    </location>
</feature>
<gene>
    <name evidence="3" type="ORF">ACFSDA_05155</name>
</gene>
<evidence type="ECO:0000313" key="4">
    <source>
        <dbReference type="Proteomes" id="UP001597280"/>
    </source>
</evidence>
<evidence type="ECO:0000256" key="2">
    <source>
        <dbReference type="SAM" id="Phobius"/>
    </source>
</evidence>
<accession>A0ABW4PUL4</accession>
<dbReference type="EMBL" id="JBHUFL010000002">
    <property type="protein sequence ID" value="MFD1834463.1"/>
    <property type="molecule type" value="Genomic_DNA"/>
</dbReference>
<feature type="transmembrane region" description="Helical" evidence="2">
    <location>
        <begin position="54"/>
        <end position="76"/>
    </location>
</feature>
<dbReference type="Proteomes" id="UP001597280">
    <property type="component" value="Unassembled WGS sequence"/>
</dbReference>
<evidence type="ECO:0008006" key="5">
    <source>
        <dbReference type="Google" id="ProtNLM"/>
    </source>
</evidence>